<dbReference type="EMBL" id="JAUSVK010000001">
    <property type="protein sequence ID" value="MDQ0390808.1"/>
    <property type="molecule type" value="Genomic_DNA"/>
</dbReference>
<feature type="region of interest" description="Disordered" evidence="1">
    <location>
        <begin position="37"/>
        <end position="73"/>
    </location>
</feature>
<protein>
    <submittedName>
        <fullName evidence="2">Uncharacterized protein</fullName>
    </submittedName>
</protein>
<dbReference type="RefSeq" id="WP_307422242.1">
    <property type="nucleotide sequence ID" value="NZ_JAUSVK010000001.1"/>
</dbReference>
<accession>A0ABU0F871</accession>
<evidence type="ECO:0000313" key="3">
    <source>
        <dbReference type="Proteomes" id="UP001237448"/>
    </source>
</evidence>
<dbReference type="Proteomes" id="UP001237448">
    <property type="component" value="Unassembled WGS sequence"/>
</dbReference>
<name>A0ABU0F871_9HYPH</name>
<gene>
    <name evidence="2" type="ORF">J3R73_000600</name>
</gene>
<sequence length="132" mass="13792">MSESPAVAPVADAARLAAARDEGVPRPVVVRVPFERGGRRAGSASAATASLHAFPAGRGHPMQNVRPPAPQIEGAGDAMRVIPKLAMPREGRAGWRAMGFSGDVCSVCNSAEMVRETERLACRNCGTTTRIA</sequence>
<keyword evidence="3" id="KW-1185">Reference proteome</keyword>
<comment type="caution">
    <text evidence="2">The sequence shown here is derived from an EMBL/GenBank/DDBJ whole genome shotgun (WGS) entry which is preliminary data.</text>
</comment>
<organism evidence="2 3">
    <name type="scientific">Labrys monachus</name>
    <dbReference type="NCBI Taxonomy" id="217067"/>
    <lineage>
        <taxon>Bacteria</taxon>
        <taxon>Pseudomonadati</taxon>
        <taxon>Pseudomonadota</taxon>
        <taxon>Alphaproteobacteria</taxon>
        <taxon>Hyphomicrobiales</taxon>
        <taxon>Xanthobacteraceae</taxon>
        <taxon>Labrys</taxon>
    </lineage>
</organism>
<feature type="compositionally biased region" description="Low complexity" evidence="1">
    <location>
        <begin position="41"/>
        <end position="50"/>
    </location>
</feature>
<evidence type="ECO:0000313" key="2">
    <source>
        <dbReference type="EMBL" id="MDQ0390808.1"/>
    </source>
</evidence>
<reference evidence="2 3" key="1">
    <citation type="submission" date="2023-07" db="EMBL/GenBank/DDBJ databases">
        <title>Genomic Encyclopedia of Type Strains, Phase IV (KMG-IV): sequencing the most valuable type-strain genomes for metagenomic binning, comparative biology and taxonomic classification.</title>
        <authorList>
            <person name="Goeker M."/>
        </authorList>
    </citation>
    <scope>NUCLEOTIDE SEQUENCE [LARGE SCALE GENOMIC DNA]</scope>
    <source>
        <strain evidence="2 3">DSM 5896</strain>
    </source>
</reference>
<proteinExistence type="predicted"/>
<evidence type="ECO:0000256" key="1">
    <source>
        <dbReference type="SAM" id="MobiDB-lite"/>
    </source>
</evidence>